<dbReference type="Pfam" id="PF00569">
    <property type="entry name" value="ZZ"/>
    <property type="match status" value="2"/>
</dbReference>
<dbReference type="PANTHER" id="PTHR44329:SF260">
    <property type="entry name" value="PROTEIN KINASE DOMAIN-CONTAINING PROTEIN"/>
    <property type="match status" value="1"/>
</dbReference>
<dbReference type="PANTHER" id="PTHR44329">
    <property type="entry name" value="SERINE/THREONINE-PROTEIN KINASE TNNI3K-RELATED"/>
    <property type="match status" value="1"/>
</dbReference>
<dbReference type="Gene3D" id="3.30.60.90">
    <property type="match status" value="2"/>
</dbReference>
<keyword evidence="1" id="KW-0479">Metal-binding</keyword>
<sequence>MSHRLLEESSAEQAQNTNATEDEFCLIRCSDKNDFVIVPQRCITAPSNKIETYETYRIEINGNQCEGTVILKGTKRDCERLHYNITSKSSNDAPAAEVDRTPETNTEQFAAASSSASHIPTNMNEESNNDNDDDDEDTSQNNILMRMVQLLLASSVQSNDNEDGEIHKVRCGACGTYPIKRDRYKCLNCEGLDMCGRCFARRKEFRHHKSGHAFAHFKSPGELFGRIFKDNEVTFSNLKALYVDENHESITCDGCNREPIKGLRFKCDTCSNYDLCQQCVDRNVTTKAHKSTHSLIVLSRRMVQQIPAEDIQIDNQLGSGAFGSVYKARWLSKKHRVTCKAITLLKTDDTDVLEKSFLKDLAAYAELSGTYILKTYGYATLIQGENIKYMVIMEYMSRGSLSKVIKENGSQLSLRRRLDMARNIASGMRKIHEHRLVHRDIQPDNILVNENDVAKIGDMGIVRFFNPLNQQTQISCQSYMPPEYYHVF</sequence>
<feature type="domain" description="ZZ-type" evidence="7">
    <location>
        <begin position="166"/>
        <end position="222"/>
    </location>
</feature>
<dbReference type="SMART" id="SM00291">
    <property type="entry name" value="ZnF_ZZ"/>
    <property type="match status" value="2"/>
</dbReference>
<dbReference type="Gene3D" id="1.10.510.10">
    <property type="entry name" value="Transferase(Phosphotransferase) domain 1"/>
    <property type="match status" value="1"/>
</dbReference>
<feature type="domain" description="ZZ-type" evidence="7">
    <location>
        <begin position="247"/>
        <end position="303"/>
    </location>
</feature>
<evidence type="ECO:0000313" key="9">
    <source>
        <dbReference type="EMBL" id="CAF1210224.1"/>
    </source>
</evidence>
<dbReference type="InterPro" id="IPR001245">
    <property type="entry name" value="Ser-Thr/Tyr_kinase_cat_dom"/>
</dbReference>
<evidence type="ECO:0000256" key="3">
    <source>
        <dbReference type="ARBA" id="ARBA00022833"/>
    </source>
</evidence>
<dbReference type="GO" id="GO:0005524">
    <property type="term" value="F:ATP binding"/>
    <property type="evidence" value="ECO:0007669"/>
    <property type="project" value="InterPro"/>
</dbReference>
<feature type="compositionally biased region" description="Polar residues" evidence="5">
    <location>
        <begin position="103"/>
        <end position="123"/>
    </location>
</feature>
<evidence type="ECO:0000259" key="8">
    <source>
        <dbReference type="PROSITE" id="PS50157"/>
    </source>
</evidence>
<dbReference type="GO" id="GO:0004674">
    <property type="term" value="F:protein serine/threonine kinase activity"/>
    <property type="evidence" value="ECO:0007669"/>
    <property type="project" value="TreeGrafter"/>
</dbReference>
<dbReference type="Pfam" id="PF07714">
    <property type="entry name" value="PK_Tyr_Ser-Thr"/>
    <property type="match status" value="1"/>
</dbReference>
<dbReference type="SUPFAM" id="SSF57850">
    <property type="entry name" value="RING/U-box"/>
    <property type="match status" value="2"/>
</dbReference>
<gene>
    <name evidence="9" type="ORF">ZHD862_LOCUS23322</name>
</gene>
<reference evidence="9" key="1">
    <citation type="submission" date="2021-02" db="EMBL/GenBank/DDBJ databases">
        <authorList>
            <person name="Nowell W R."/>
        </authorList>
    </citation>
    <scope>NUCLEOTIDE SEQUENCE</scope>
</reference>
<dbReference type="PROSITE" id="PS50157">
    <property type="entry name" value="ZINC_FINGER_C2H2_2"/>
    <property type="match status" value="1"/>
</dbReference>
<dbReference type="InterPro" id="IPR043145">
    <property type="entry name" value="Znf_ZZ_sf"/>
</dbReference>
<proteinExistence type="predicted"/>
<evidence type="ECO:0000313" key="10">
    <source>
        <dbReference type="Proteomes" id="UP000663864"/>
    </source>
</evidence>
<name>A0A814X260_9BILA</name>
<dbReference type="InterPro" id="IPR051681">
    <property type="entry name" value="Ser/Thr_Kinases-Pseudokinases"/>
</dbReference>
<dbReference type="PROSITE" id="PS50011">
    <property type="entry name" value="PROTEIN_KINASE_DOM"/>
    <property type="match status" value="1"/>
</dbReference>
<feature type="compositionally biased region" description="Acidic residues" evidence="5">
    <location>
        <begin position="127"/>
        <end position="138"/>
    </location>
</feature>
<keyword evidence="3" id="KW-0862">Zinc</keyword>
<dbReference type="GO" id="GO:0008270">
    <property type="term" value="F:zinc ion binding"/>
    <property type="evidence" value="ECO:0007669"/>
    <property type="project" value="UniProtKB-KW"/>
</dbReference>
<dbReference type="InterPro" id="IPR000433">
    <property type="entry name" value="Znf_ZZ"/>
</dbReference>
<organism evidence="9 10">
    <name type="scientific">Rotaria sordida</name>
    <dbReference type="NCBI Taxonomy" id="392033"/>
    <lineage>
        <taxon>Eukaryota</taxon>
        <taxon>Metazoa</taxon>
        <taxon>Spiralia</taxon>
        <taxon>Gnathifera</taxon>
        <taxon>Rotifera</taxon>
        <taxon>Eurotatoria</taxon>
        <taxon>Bdelloidea</taxon>
        <taxon>Philodinida</taxon>
        <taxon>Philodinidae</taxon>
        <taxon>Rotaria</taxon>
    </lineage>
</organism>
<dbReference type="PROSITE" id="PS01357">
    <property type="entry name" value="ZF_ZZ_1"/>
    <property type="match status" value="1"/>
</dbReference>
<protein>
    <submittedName>
        <fullName evidence="9">Uncharacterized protein</fullName>
    </submittedName>
</protein>
<dbReference type="SUPFAM" id="SSF56112">
    <property type="entry name" value="Protein kinase-like (PK-like)"/>
    <property type="match status" value="1"/>
</dbReference>
<comment type="caution">
    <text evidence="9">The sequence shown here is derived from an EMBL/GenBank/DDBJ whole genome shotgun (WGS) entry which is preliminary data.</text>
</comment>
<evidence type="ECO:0000256" key="1">
    <source>
        <dbReference type="ARBA" id="ARBA00022723"/>
    </source>
</evidence>
<dbReference type="Proteomes" id="UP000663864">
    <property type="component" value="Unassembled WGS sequence"/>
</dbReference>
<feature type="domain" description="C2H2-type" evidence="8">
    <location>
        <begin position="187"/>
        <end position="213"/>
    </location>
</feature>
<dbReference type="CDD" id="cd00180">
    <property type="entry name" value="PKc"/>
    <property type="match status" value="1"/>
</dbReference>
<evidence type="ECO:0000259" key="6">
    <source>
        <dbReference type="PROSITE" id="PS50011"/>
    </source>
</evidence>
<accession>A0A814X260</accession>
<dbReference type="EMBL" id="CAJNOT010001509">
    <property type="protein sequence ID" value="CAF1210224.1"/>
    <property type="molecule type" value="Genomic_DNA"/>
</dbReference>
<dbReference type="InterPro" id="IPR000719">
    <property type="entry name" value="Prot_kinase_dom"/>
</dbReference>
<evidence type="ECO:0000259" key="7">
    <source>
        <dbReference type="PROSITE" id="PS50135"/>
    </source>
</evidence>
<evidence type="ECO:0000256" key="2">
    <source>
        <dbReference type="ARBA" id="ARBA00022771"/>
    </source>
</evidence>
<evidence type="ECO:0000256" key="5">
    <source>
        <dbReference type="SAM" id="MobiDB-lite"/>
    </source>
</evidence>
<evidence type="ECO:0000256" key="4">
    <source>
        <dbReference type="PROSITE-ProRule" id="PRU00228"/>
    </source>
</evidence>
<dbReference type="PROSITE" id="PS50135">
    <property type="entry name" value="ZF_ZZ_2"/>
    <property type="match status" value="2"/>
</dbReference>
<dbReference type="AlphaFoldDB" id="A0A814X260"/>
<dbReference type="InterPro" id="IPR013087">
    <property type="entry name" value="Znf_C2H2_type"/>
</dbReference>
<feature type="region of interest" description="Disordered" evidence="5">
    <location>
        <begin position="89"/>
        <end position="138"/>
    </location>
</feature>
<dbReference type="InterPro" id="IPR011009">
    <property type="entry name" value="Kinase-like_dom_sf"/>
</dbReference>
<feature type="domain" description="Protein kinase" evidence="6">
    <location>
        <begin position="311"/>
        <end position="488"/>
    </location>
</feature>
<keyword evidence="2 4" id="KW-0863">Zinc-finger</keyword>